<dbReference type="Pfam" id="PF19759">
    <property type="entry name" value="DUF6246"/>
    <property type="match status" value="1"/>
</dbReference>
<reference evidence="1 2" key="1">
    <citation type="journal article" date="2020" name="Mol. Plant">
        <title>The Chromosome-Based Rubber Tree Genome Provides New Insights into Spurge Genome Evolution and Rubber Biosynthesis.</title>
        <authorList>
            <person name="Liu J."/>
            <person name="Shi C."/>
            <person name="Shi C.C."/>
            <person name="Li W."/>
            <person name="Zhang Q.J."/>
            <person name="Zhang Y."/>
            <person name="Li K."/>
            <person name="Lu H.F."/>
            <person name="Shi C."/>
            <person name="Zhu S.T."/>
            <person name="Xiao Z.Y."/>
            <person name="Nan H."/>
            <person name="Yue Y."/>
            <person name="Zhu X.G."/>
            <person name="Wu Y."/>
            <person name="Hong X.N."/>
            <person name="Fan G.Y."/>
            <person name="Tong Y."/>
            <person name="Zhang D."/>
            <person name="Mao C.L."/>
            <person name="Liu Y.L."/>
            <person name="Hao S.J."/>
            <person name="Liu W.Q."/>
            <person name="Lv M.Q."/>
            <person name="Zhang H.B."/>
            <person name="Liu Y."/>
            <person name="Hu-Tang G.R."/>
            <person name="Wang J.P."/>
            <person name="Wang J.H."/>
            <person name="Sun Y.H."/>
            <person name="Ni S.B."/>
            <person name="Chen W.B."/>
            <person name="Zhang X.C."/>
            <person name="Jiao Y.N."/>
            <person name="Eichler E.E."/>
            <person name="Li G.H."/>
            <person name="Liu X."/>
            <person name="Gao L.Z."/>
        </authorList>
    </citation>
    <scope>NUCLEOTIDE SEQUENCE [LARGE SCALE GENOMIC DNA]</scope>
    <source>
        <strain evidence="2">cv. GT1</strain>
        <tissue evidence="1">Leaf</tissue>
    </source>
</reference>
<dbReference type="Proteomes" id="UP000467840">
    <property type="component" value="Unassembled WGS sequence"/>
</dbReference>
<evidence type="ECO:0000313" key="1">
    <source>
        <dbReference type="EMBL" id="KAF2282425.1"/>
    </source>
</evidence>
<accession>A0A6A6K1U8</accession>
<dbReference type="AlphaFoldDB" id="A0A6A6K1U8"/>
<organism evidence="1 2">
    <name type="scientific">Hevea brasiliensis</name>
    <name type="common">Para rubber tree</name>
    <name type="synonym">Siphonia brasiliensis</name>
    <dbReference type="NCBI Taxonomy" id="3981"/>
    <lineage>
        <taxon>Eukaryota</taxon>
        <taxon>Viridiplantae</taxon>
        <taxon>Streptophyta</taxon>
        <taxon>Embryophyta</taxon>
        <taxon>Tracheophyta</taxon>
        <taxon>Spermatophyta</taxon>
        <taxon>Magnoliopsida</taxon>
        <taxon>eudicotyledons</taxon>
        <taxon>Gunneridae</taxon>
        <taxon>Pentapetalae</taxon>
        <taxon>rosids</taxon>
        <taxon>fabids</taxon>
        <taxon>Malpighiales</taxon>
        <taxon>Euphorbiaceae</taxon>
        <taxon>Crotonoideae</taxon>
        <taxon>Micrandreae</taxon>
        <taxon>Hevea</taxon>
    </lineage>
</organism>
<protein>
    <submittedName>
        <fullName evidence="1">Uncharacterized protein</fullName>
    </submittedName>
</protein>
<comment type="caution">
    <text evidence="1">The sequence shown here is derived from an EMBL/GenBank/DDBJ whole genome shotgun (WGS) entry which is preliminary data.</text>
</comment>
<keyword evidence="2" id="KW-1185">Reference proteome</keyword>
<sequence length="443" mass="47079">MTASDTLAYKPTQSQVLILRNDTGASKTVNIDGANATTISPSGYGGTISVAGGKDIVIADGATSFVRLSDIKAFLAGTIAITAKRGQSMRNALTEIGEMIIGCNDKQWFLKPSLRAMINIGSPQDIVHTYAVLNGLDVRNAIEQCMNVFGGVVPVYVAKAINTKHYQRSILSAAQVVMQSCCDEDLTLMVGGWKNGKRGMVYVPGRMPVGDIVRLASHLMEHGIIGKSPLKQPQRHAEAGKTTQEFHAVEYISSARGIYYEVGADVADLLTGAQQANRAFDDIGKSADRTSARLKNLDSSSRSTGKAVVRAANDSSQAAKTMEALGNEIAILEERNKNGARSAAILSAELRAGAGATAAQRKEIGQLTGQLYDMKNAQDQGTRSSSGLKTGISAIAAAISIGQIISYAKAFLDTADAMTQLQARIDRLVPSAEQGVQHSRRYQ</sequence>
<name>A0A6A6K1U8_HEVBR</name>
<gene>
    <name evidence="1" type="ORF">GH714_044110</name>
</gene>
<dbReference type="InterPro" id="IPR046213">
    <property type="entry name" value="DUF6246"/>
</dbReference>
<proteinExistence type="predicted"/>
<evidence type="ECO:0000313" key="2">
    <source>
        <dbReference type="Proteomes" id="UP000467840"/>
    </source>
</evidence>
<dbReference type="EMBL" id="JAAGAX010000225">
    <property type="protein sequence ID" value="KAF2282425.1"/>
    <property type="molecule type" value="Genomic_DNA"/>
</dbReference>